<keyword evidence="1" id="KW-0472">Membrane</keyword>
<dbReference type="AlphaFoldDB" id="A0A059NZG2"/>
<name>A0A059NZG2_9BACI</name>
<feature type="transmembrane region" description="Helical" evidence="1">
    <location>
        <begin position="49"/>
        <end position="69"/>
    </location>
</feature>
<keyword evidence="1" id="KW-0812">Transmembrane</keyword>
<keyword evidence="1" id="KW-1133">Transmembrane helix</keyword>
<evidence type="ECO:0000313" key="2">
    <source>
        <dbReference type="EMBL" id="CDQ23597.1"/>
    </source>
</evidence>
<reference evidence="2 3" key="2">
    <citation type="submission" date="2014-05" db="EMBL/GenBank/DDBJ databases">
        <title>Draft genome sequence of Halobacillus karajensis HK-03.</title>
        <authorList>
            <person name="Khelaifia S."/>
            <person name="Croce O."/>
            <person name="Lagier J.C."/>
            <person name="Raoult D."/>
        </authorList>
    </citation>
    <scope>NUCLEOTIDE SEQUENCE [LARGE SCALE GENOMIC DNA]</scope>
    <source>
        <strain evidence="2 3">HD-03</strain>
    </source>
</reference>
<evidence type="ECO:0000313" key="3">
    <source>
        <dbReference type="Proteomes" id="UP000028868"/>
    </source>
</evidence>
<gene>
    <name evidence="2" type="ORF">BN983_01843</name>
</gene>
<sequence length="101" mass="11271">MKLSCVILIYSCLFFQAPLPESVQAEVQSDNLAKKAGKGVVVMKDLFTSLKGFQVLIQVIALVVNIAVFSNSIARVPGKENNFYCYKPWFLWVLATIVSNR</sequence>
<protein>
    <submittedName>
        <fullName evidence="2">Uncharacterized protein</fullName>
    </submittedName>
</protein>
<keyword evidence="3" id="KW-1185">Reference proteome</keyword>
<evidence type="ECO:0000256" key="1">
    <source>
        <dbReference type="SAM" id="Phobius"/>
    </source>
</evidence>
<dbReference type="EMBL" id="CCDI010000002">
    <property type="protein sequence ID" value="CDQ23597.1"/>
    <property type="molecule type" value="Genomic_DNA"/>
</dbReference>
<accession>A0A059NZG2</accession>
<comment type="caution">
    <text evidence="2">The sequence shown here is derived from an EMBL/GenBank/DDBJ whole genome shotgun (WGS) entry which is preliminary data.</text>
</comment>
<organism evidence="2 3">
    <name type="scientific">Halobacillus karajensis</name>
    <dbReference type="NCBI Taxonomy" id="195088"/>
    <lineage>
        <taxon>Bacteria</taxon>
        <taxon>Bacillati</taxon>
        <taxon>Bacillota</taxon>
        <taxon>Bacilli</taxon>
        <taxon>Bacillales</taxon>
        <taxon>Bacillaceae</taxon>
        <taxon>Halobacillus</taxon>
    </lineage>
</organism>
<dbReference type="Proteomes" id="UP000028868">
    <property type="component" value="Unassembled WGS sequence"/>
</dbReference>
<reference evidence="3" key="1">
    <citation type="submission" date="2014-03" db="EMBL/GenBank/DDBJ databases">
        <authorList>
            <person name="Urmite Genomes U."/>
        </authorList>
    </citation>
    <scope>NUCLEOTIDE SEQUENCE [LARGE SCALE GENOMIC DNA]</scope>
    <source>
        <strain evidence="3">HD-03</strain>
    </source>
</reference>
<proteinExistence type="predicted"/>